<keyword evidence="1" id="KW-1133">Transmembrane helix</keyword>
<feature type="transmembrane region" description="Helical" evidence="1">
    <location>
        <begin position="127"/>
        <end position="148"/>
    </location>
</feature>
<keyword evidence="3" id="KW-1185">Reference proteome</keyword>
<dbReference type="STRING" id="1094715.GCA_000236165_02098"/>
<dbReference type="PANTHER" id="PTHR40031">
    <property type="entry name" value="HYPOTHETICAL MEMBRANE SPANNING PROTEIN"/>
    <property type="match status" value="1"/>
</dbReference>
<dbReference type="GO" id="GO:0016787">
    <property type="term" value="F:hydrolase activity"/>
    <property type="evidence" value="ECO:0007669"/>
    <property type="project" value="UniProtKB-KW"/>
</dbReference>
<dbReference type="InterPro" id="IPR053170">
    <property type="entry name" value="Transcription_regulator"/>
</dbReference>
<proteinExistence type="predicted"/>
<dbReference type="OrthoDB" id="9781927at2"/>
<gene>
    <name evidence="2" type="ORF">NCTC11370_02254</name>
</gene>
<feature type="transmembrane region" description="Helical" evidence="1">
    <location>
        <begin position="155"/>
        <end position="171"/>
    </location>
</feature>
<dbReference type="AlphaFoldDB" id="A0A377GC02"/>
<evidence type="ECO:0000256" key="1">
    <source>
        <dbReference type="SAM" id="Phobius"/>
    </source>
</evidence>
<evidence type="ECO:0000313" key="2">
    <source>
        <dbReference type="EMBL" id="STO22169.1"/>
    </source>
</evidence>
<name>A0A377GC02_9GAMM</name>
<keyword evidence="1" id="KW-0812">Transmembrane</keyword>
<evidence type="ECO:0000313" key="3">
    <source>
        <dbReference type="Proteomes" id="UP000254554"/>
    </source>
</evidence>
<sequence length="320" mass="36178">MDPVTHAVLGAACSQAILYKKDKQNAWIVGGLVAMTPDLDIFIREAGNPMLFFLYHRYFTHSLAFIPAGAILCTLVLLIFKRFRRNWQFTFLAALIGYATHGLLDACTSYGTVLFWPFSEIRVSWDIVSIIDPFVTVPLCLGIIATLIFNKRQPVIIGLALVSLFLAFNIFQHQRALTAVRTELAKLGVNPMKVRAFPQLLSSTAWRGIALNANHLEIIDVLTPLNKESKTQLKQSYPSFSYQELPDYVSDSPSLLRDFKLFNWFTDNYLITVNNNPLLLADGRFLVDSNAAIALWSIQFLPTQKHVKELSFLRIGNHKK</sequence>
<reference evidence="2 3" key="1">
    <citation type="submission" date="2018-06" db="EMBL/GenBank/DDBJ databases">
        <authorList>
            <consortium name="Pathogen Informatics"/>
            <person name="Doyle S."/>
        </authorList>
    </citation>
    <scope>NUCLEOTIDE SEQUENCE [LARGE SCALE GENOMIC DNA]</scope>
    <source>
        <strain evidence="2 3">NCTC11370</strain>
    </source>
</reference>
<accession>A0A377GC02</accession>
<organism evidence="2 3">
    <name type="scientific">Fluoribacter dumoffii</name>
    <dbReference type="NCBI Taxonomy" id="463"/>
    <lineage>
        <taxon>Bacteria</taxon>
        <taxon>Pseudomonadati</taxon>
        <taxon>Pseudomonadota</taxon>
        <taxon>Gammaproteobacteria</taxon>
        <taxon>Legionellales</taxon>
        <taxon>Legionellaceae</taxon>
        <taxon>Fluoribacter</taxon>
    </lineage>
</organism>
<dbReference type="Proteomes" id="UP000254554">
    <property type="component" value="Unassembled WGS sequence"/>
</dbReference>
<dbReference type="GeneID" id="93293024"/>
<dbReference type="InterPro" id="IPR007404">
    <property type="entry name" value="YdjM-like"/>
</dbReference>
<keyword evidence="1" id="KW-0472">Membrane</keyword>
<keyword evidence="2" id="KW-0378">Hydrolase</keyword>
<feature type="transmembrane region" description="Helical" evidence="1">
    <location>
        <begin position="92"/>
        <end position="115"/>
    </location>
</feature>
<dbReference type="PANTHER" id="PTHR40031:SF1">
    <property type="entry name" value="MEMBRANE-BOUND METAL-DEPENDENT HYDROLASE"/>
    <property type="match status" value="1"/>
</dbReference>
<feature type="transmembrane region" description="Helical" evidence="1">
    <location>
        <begin position="58"/>
        <end position="80"/>
    </location>
</feature>
<dbReference type="RefSeq" id="WP_010654279.1">
    <property type="nucleotide sequence ID" value="NZ_JAPHOS010000001.1"/>
</dbReference>
<dbReference type="EMBL" id="UGGT01000001">
    <property type="protein sequence ID" value="STO22169.1"/>
    <property type="molecule type" value="Genomic_DNA"/>
</dbReference>
<protein>
    <submittedName>
        <fullName evidence="2">Predicted membrane-bound metal-dependent hydrolase (DUF457)</fullName>
    </submittedName>
</protein>
<dbReference type="Pfam" id="PF04307">
    <property type="entry name" value="YdjM"/>
    <property type="match status" value="1"/>
</dbReference>